<dbReference type="HOGENOM" id="CLU_038034_9_1_0"/>
<dbReference type="Pfam" id="PF01497">
    <property type="entry name" value="Peripla_BP_2"/>
    <property type="match status" value="1"/>
</dbReference>
<dbReference type="OrthoDB" id="9787830at2"/>
<accession>B8G2V3</accession>
<protein>
    <submittedName>
        <fullName evidence="2">Periplasmic binding protein</fullName>
    </submittedName>
</protein>
<dbReference type="RefSeq" id="WP_012615623.1">
    <property type="nucleotide sequence ID" value="NC_011831.1"/>
</dbReference>
<gene>
    <name evidence="2" type="ordered locus">Cagg_0311</name>
</gene>
<feature type="domain" description="Fe/B12 periplasmic-binding" evidence="1">
    <location>
        <begin position="2"/>
        <end position="290"/>
    </location>
</feature>
<dbReference type="AlphaFoldDB" id="B8G2V3"/>
<dbReference type="KEGG" id="cag:Cagg_0311"/>
<dbReference type="PROSITE" id="PS50983">
    <property type="entry name" value="FE_B12_PBP"/>
    <property type="match status" value="1"/>
</dbReference>
<proteinExistence type="predicted"/>
<dbReference type="InterPro" id="IPR051030">
    <property type="entry name" value="Vitamin_B12-ABC_binding"/>
</dbReference>
<sequence>MRIVSLLPSTTEIVCALGLEDQLVGVTHECDYPPTVRGLPVVTRSVLDLPETVSSAEIDTAVRERARNDLSIYQLDMALLHALQPDVILTQALCEVCAVPLRQVESVMAGGTAHILSFEPTSLAGIFGSIKAIGRALGVPERADALVQALNERVERVRAQTARISHRPRVACLEWLDPVFGPGHWNPELVTIAGGHPVLGVAGERAQRVAWPDVIVCAPEVIVVMPCGFTLERAVAEAQALLPQRTGWYALPAVRNGRVFVVDGNAYFSRPGPRIVDSLELLAALIHPDVFAGWSLPNAAVVLR</sequence>
<name>B8G2V3_CHLAD</name>
<evidence type="ECO:0000259" key="1">
    <source>
        <dbReference type="PROSITE" id="PS50983"/>
    </source>
</evidence>
<organism evidence="2 3">
    <name type="scientific">Chloroflexus aggregans (strain MD-66 / DSM 9485)</name>
    <dbReference type="NCBI Taxonomy" id="326427"/>
    <lineage>
        <taxon>Bacteria</taxon>
        <taxon>Bacillati</taxon>
        <taxon>Chloroflexota</taxon>
        <taxon>Chloroflexia</taxon>
        <taxon>Chloroflexales</taxon>
        <taxon>Chloroflexineae</taxon>
        <taxon>Chloroflexaceae</taxon>
        <taxon>Chloroflexus</taxon>
    </lineage>
</organism>
<dbReference type="CDD" id="cd01144">
    <property type="entry name" value="BtuF"/>
    <property type="match status" value="1"/>
</dbReference>
<dbReference type="SUPFAM" id="SSF53807">
    <property type="entry name" value="Helical backbone' metal receptor"/>
    <property type="match status" value="1"/>
</dbReference>
<dbReference type="EMBL" id="CP001337">
    <property type="protein sequence ID" value="ACL23257.1"/>
    <property type="molecule type" value="Genomic_DNA"/>
</dbReference>
<dbReference type="InterPro" id="IPR002491">
    <property type="entry name" value="ABC_transptr_periplasmic_BD"/>
</dbReference>
<reference evidence="2" key="1">
    <citation type="submission" date="2008-12" db="EMBL/GenBank/DDBJ databases">
        <title>Complete sequence of Chloroflexus aggregans DSM 9485.</title>
        <authorList>
            <consortium name="US DOE Joint Genome Institute"/>
            <person name="Lucas S."/>
            <person name="Copeland A."/>
            <person name="Lapidus A."/>
            <person name="Glavina del Rio T."/>
            <person name="Dalin E."/>
            <person name="Tice H."/>
            <person name="Pitluck S."/>
            <person name="Foster B."/>
            <person name="Larimer F."/>
            <person name="Land M."/>
            <person name="Hauser L."/>
            <person name="Kyrpides N."/>
            <person name="Mikhailova N."/>
            <person name="Bryant D."/>
            <person name="Richardson P."/>
        </authorList>
    </citation>
    <scope>NUCLEOTIDE SEQUENCE</scope>
    <source>
        <strain evidence="2">DSM 9485</strain>
    </source>
</reference>
<dbReference type="PANTHER" id="PTHR42860">
    <property type="entry name" value="VITAMIN B12-BINDING PROTEIN"/>
    <property type="match status" value="1"/>
</dbReference>
<evidence type="ECO:0000313" key="3">
    <source>
        <dbReference type="Proteomes" id="UP000002508"/>
    </source>
</evidence>
<dbReference type="STRING" id="326427.Cagg_0311"/>
<dbReference type="PANTHER" id="PTHR42860:SF1">
    <property type="entry name" value="VITAMIN B12-BINDING PROTEIN"/>
    <property type="match status" value="1"/>
</dbReference>
<dbReference type="eggNOG" id="COG0614">
    <property type="taxonomic scope" value="Bacteria"/>
</dbReference>
<keyword evidence="3" id="KW-1185">Reference proteome</keyword>
<dbReference type="Gene3D" id="3.40.50.1980">
    <property type="entry name" value="Nitrogenase molybdenum iron protein domain"/>
    <property type="match status" value="2"/>
</dbReference>
<dbReference type="Proteomes" id="UP000002508">
    <property type="component" value="Chromosome"/>
</dbReference>
<evidence type="ECO:0000313" key="2">
    <source>
        <dbReference type="EMBL" id="ACL23257.1"/>
    </source>
</evidence>